<dbReference type="PANTHER" id="PTHR12420">
    <property type="entry name" value="PHD FINGER PROTEIN"/>
    <property type="match status" value="1"/>
</dbReference>
<dbReference type="Proteomes" id="UP000824469">
    <property type="component" value="Unassembled WGS sequence"/>
</dbReference>
<sequence>KLKLSLNPKNKKPSKRWGGHQWSGKVHRLCGLWSSEVFEKDDGKDKLEGLLDAVKRGKKVDCKDPECRRYGATLGCRVKNCRRSFHYPCAVKLASQLRCRIWEGCRRPVACNSHRHVDHDCVSAKEWQPNWSYGNKLVNPGKRNRNAAICKNLLDSGARRPHQNMPDNILIIQDFNPNNVDQE</sequence>
<comment type="caution">
    <text evidence="6">The sequence shown here is derived from an EMBL/GenBank/DDBJ whole genome shotgun (WGS) entry which is preliminary data.</text>
</comment>
<keyword evidence="1" id="KW-0479">Metal-binding</keyword>
<evidence type="ECO:0000256" key="3">
    <source>
        <dbReference type="ARBA" id="ARBA00022833"/>
    </source>
</evidence>
<keyword evidence="7" id="KW-1185">Reference proteome</keyword>
<dbReference type="GO" id="GO:0008270">
    <property type="term" value="F:zinc ion binding"/>
    <property type="evidence" value="ECO:0007669"/>
    <property type="project" value="UniProtKB-KW"/>
</dbReference>
<evidence type="ECO:0000256" key="1">
    <source>
        <dbReference type="ARBA" id="ARBA00022723"/>
    </source>
</evidence>
<dbReference type="EMBL" id="JAHRHJ020000009">
    <property type="protein sequence ID" value="KAH9301731.1"/>
    <property type="molecule type" value="Genomic_DNA"/>
</dbReference>
<accession>A0AA38CHV2</accession>
<dbReference type="InterPro" id="IPR034732">
    <property type="entry name" value="EPHD"/>
</dbReference>
<proteinExistence type="predicted"/>
<feature type="region of interest" description="Disordered" evidence="4">
    <location>
        <begin position="1"/>
        <end position="20"/>
    </location>
</feature>
<gene>
    <name evidence="6" type="ORF">KI387_013314</name>
</gene>
<dbReference type="Pfam" id="PF13771">
    <property type="entry name" value="zf-HC5HC2H"/>
    <property type="match status" value="1"/>
</dbReference>
<dbReference type="InterPro" id="IPR051188">
    <property type="entry name" value="PHD-type_Zinc_Finger"/>
</dbReference>
<keyword evidence="3" id="KW-0862">Zinc</keyword>
<dbReference type="GO" id="GO:0005634">
    <property type="term" value="C:nucleus"/>
    <property type="evidence" value="ECO:0007669"/>
    <property type="project" value="TreeGrafter"/>
</dbReference>
<feature type="non-terminal residue" evidence="6">
    <location>
        <position position="183"/>
    </location>
</feature>
<dbReference type="PANTHER" id="PTHR12420:SF42">
    <property type="entry name" value="G2_M PHASE-SPECIFIC E3 UBIQUITIN-PROTEIN LIGASE"/>
    <property type="match status" value="1"/>
</dbReference>
<protein>
    <recommendedName>
        <fullName evidence="5">PHD-type domain-containing protein</fullName>
    </recommendedName>
</protein>
<organism evidence="6 7">
    <name type="scientific">Taxus chinensis</name>
    <name type="common">Chinese yew</name>
    <name type="synonym">Taxus wallichiana var. chinensis</name>
    <dbReference type="NCBI Taxonomy" id="29808"/>
    <lineage>
        <taxon>Eukaryota</taxon>
        <taxon>Viridiplantae</taxon>
        <taxon>Streptophyta</taxon>
        <taxon>Embryophyta</taxon>
        <taxon>Tracheophyta</taxon>
        <taxon>Spermatophyta</taxon>
        <taxon>Pinopsida</taxon>
        <taxon>Pinidae</taxon>
        <taxon>Conifers II</taxon>
        <taxon>Cupressales</taxon>
        <taxon>Taxaceae</taxon>
        <taxon>Taxus</taxon>
    </lineage>
</organism>
<evidence type="ECO:0000256" key="4">
    <source>
        <dbReference type="SAM" id="MobiDB-lite"/>
    </source>
</evidence>
<dbReference type="AlphaFoldDB" id="A0AA38CHV2"/>
<dbReference type="Gene3D" id="3.30.40.10">
    <property type="entry name" value="Zinc/RING finger domain, C3HC4 (zinc finger)"/>
    <property type="match status" value="1"/>
</dbReference>
<dbReference type="PROSITE" id="PS51805">
    <property type="entry name" value="EPHD"/>
    <property type="match status" value="1"/>
</dbReference>
<feature type="non-terminal residue" evidence="6">
    <location>
        <position position="1"/>
    </location>
</feature>
<name>A0AA38CHV2_TAXCH</name>
<dbReference type="InterPro" id="IPR013083">
    <property type="entry name" value="Znf_RING/FYVE/PHD"/>
</dbReference>
<evidence type="ECO:0000313" key="6">
    <source>
        <dbReference type="EMBL" id="KAH9301731.1"/>
    </source>
</evidence>
<reference evidence="6 7" key="1">
    <citation type="journal article" date="2021" name="Nat. Plants">
        <title>The Taxus genome provides insights into paclitaxel biosynthesis.</title>
        <authorList>
            <person name="Xiong X."/>
            <person name="Gou J."/>
            <person name="Liao Q."/>
            <person name="Li Y."/>
            <person name="Zhou Q."/>
            <person name="Bi G."/>
            <person name="Li C."/>
            <person name="Du R."/>
            <person name="Wang X."/>
            <person name="Sun T."/>
            <person name="Guo L."/>
            <person name="Liang H."/>
            <person name="Lu P."/>
            <person name="Wu Y."/>
            <person name="Zhang Z."/>
            <person name="Ro D.K."/>
            <person name="Shang Y."/>
            <person name="Huang S."/>
            <person name="Yan J."/>
        </authorList>
    </citation>
    <scope>NUCLEOTIDE SEQUENCE [LARGE SCALE GENOMIC DNA]</scope>
    <source>
        <strain evidence="6">Ta-2019</strain>
    </source>
</reference>
<feature type="domain" description="PHD-type" evidence="5">
    <location>
        <begin position="1"/>
        <end position="115"/>
    </location>
</feature>
<evidence type="ECO:0000313" key="7">
    <source>
        <dbReference type="Proteomes" id="UP000824469"/>
    </source>
</evidence>
<evidence type="ECO:0000259" key="5">
    <source>
        <dbReference type="PROSITE" id="PS51805"/>
    </source>
</evidence>
<feature type="compositionally biased region" description="Basic residues" evidence="4">
    <location>
        <begin position="1"/>
        <end position="18"/>
    </location>
</feature>
<keyword evidence="2" id="KW-0863">Zinc-finger</keyword>
<evidence type="ECO:0000256" key="2">
    <source>
        <dbReference type="ARBA" id="ARBA00022771"/>
    </source>
</evidence>